<evidence type="ECO:0000313" key="3">
    <source>
        <dbReference type="Ensembl" id="ENSSLDP00000012692.1"/>
    </source>
</evidence>
<feature type="region of interest" description="Disordered" evidence="1">
    <location>
        <begin position="331"/>
        <end position="399"/>
    </location>
</feature>
<dbReference type="PANTHER" id="PTHR19328">
    <property type="entry name" value="HEDGEHOG-INTERACTING PROTEIN"/>
    <property type="match status" value="1"/>
</dbReference>
<dbReference type="InterPro" id="IPR011042">
    <property type="entry name" value="6-blade_b-propeller_TolB-like"/>
</dbReference>
<evidence type="ECO:0000256" key="1">
    <source>
        <dbReference type="SAM" id="MobiDB-lite"/>
    </source>
</evidence>
<sequence>NGGQLLFGLDGYLYIFTGDGGKAGDPFGKYGNAQDKSALLGKVLRIDVEGSDSGGRRYRIPPGNPFLGDPDARPEVYAYGVRNMWRCSVDRGDPVSRYGRGRIFCGDVGQNRYEEIDIIVKGGNYGWRAKEGFECYDIKLCHNSSNDILPIFAYNHHVGKSVTGGFVYRGCESPNLNGLYIFGDFMSGRIMALEADKTTGSWKERSVCMGDTKTCSFPGLINRHHKFIISFAEDEAGELYFLATAHPSATSPRGTVFKFMDPSRRAPPGKCKQKPLPVKVKGKKFPFVPRERKFTSAFLINSSTSTSFVIFTVCTCKETIRKANFRLTKKKTLQQKSRDQSETTSVIKSVSDKDKVKSKANQTDTDNEAPKASNSLNDNQSTQRRGNEHSSKSDLRKTV</sequence>
<feature type="domain" description="Glucose/Sorbosone dehydrogenase" evidence="2">
    <location>
        <begin position="2"/>
        <end position="204"/>
    </location>
</feature>
<reference evidence="3" key="1">
    <citation type="submission" date="2025-08" db="UniProtKB">
        <authorList>
            <consortium name="Ensembl"/>
        </authorList>
    </citation>
    <scope>IDENTIFICATION</scope>
</reference>
<dbReference type="Ensembl" id="ENSSLDT00000013153.1">
    <property type="protein sequence ID" value="ENSSLDP00000012692.1"/>
    <property type="gene ID" value="ENSSLDG00000010088.1"/>
</dbReference>
<proteinExistence type="predicted"/>
<dbReference type="AlphaFoldDB" id="A0A3B4X9V1"/>
<dbReference type="Gene3D" id="2.120.10.30">
    <property type="entry name" value="TolB, C-terminal domain"/>
    <property type="match status" value="1"/>
</dbReference>
<name>A0A3B4X9V1_SERLL</name>
<organism evidence="3 4">
    <name type="scientific">Seriola lalandi dorsalis</name>
    <dbReference type="NCBI Taxonomy" id="1841481"/>
    <lineage>
        <taxon>Eukaryota</taxon>
        <taxon>Metazoa</taxon>
        <taxon>Chordata</taxon>
        <taxon>Craniata</taxon>
        <taxon>Vertebrata</taxon>
        <taxon>Euteleostomi</taxon>
        <taxon>Actinopterygii</taxon>
        <taxon>Neopterygii</taxon>
        <taxon>Teleostei</taxon>
        <taxon>Neoteleostei</taxon>
        <taxon>Acanthomorphata</taxon>
        <taxon>Carangaria</taxon>
        <taxon>Carangiformes</taxon>
        <taxon>Carangidae</taxon>
        <taxon>Seriola</taxon>
    </lineage>
</organism>
<dbReference type="PANTHER" id="PTHR19328:SF54">
    <property type="entry name" value="HHIP-LIKE PROTEIN 2"/>
    <property type="match status" value="1"/>
</dbReference>
<protein>
    <submittedName>
        <fullName evidence="3">HHIP like 2</fullName>
    </submittedName>
</protein>
<evidence type="ECO:0000259" key="2">
    <source>
        <dbReference type="Pfam" id="PF07995"/>
    </source>
</evidence>
<reference evidence="3" key="2">
    <citation type="submission" date="2025-09" db="UniProtKB">
        <authorList>
            <consortium name="Ensembl"/>
        </authorList>
    </citation>
    <scope>IDENTIFICATION</scope>
</reference>
<feature type="compositionally biased region" description="Basic and acidic residues" evidence="1">
    <location>
        <begin position="385"/>
        <end position="399"/>
    </location>
</feature>
<accession>A0A3B4X9V1</accession>
<dbReference type="InterPro" id="IPR012938">
    <property type="entry name" value="Glc/Sorbosone_DH"/>
</dbReference>
<dbReference type="InterPro" id="IPR011041">
    <property type="entry name" value="Quinoprot_gluc/sorb_DH_b-prop"/>
</dbReference>
<dbReference type="Pfam" id="PF07995">
    <property type="entry name" value="GSDH"/>
    <property type="match status" value="1"/>
</dbReference>
<dbReference type="Proteomes" id="UP000261360">
    <property type="component" value="Unplaced"/>
</dbReference>
<dbReference type="SUPFAM" id="SSF50952">
    <property type="entry name" value="Soluble quinoprotein glucose dehydrogenase"/>
    <property type="match status" value="1"/>
</dbReference>
<dbReference type="GeneTree" id="ENSGT00940000161139"/>
<keyword evidence="4" id="KW-1185">Reference proteome</keyword>
<evidence type="ECO:0000313" key="4">
    <source>
        <dbReference type="Proteomes" id="UP000261360"/>
    </source>
</evidence>
<feature type="compositionally biased region" description="Polar residues" evidence="1">
    <location>
        <begin position="372"/>
        <end position="384"/>
    </location>
</feature>